<comment type="caution">
    <text evidence="2">The sequence shown here is derived from an EMBL/GenBank/DDBJ whole genome shotgun (WGS) entry which is preliminary data.</text>
</comment>
<protein>
    <submittedName>
        <fullName evidence="2">Uncharacterized protein</fullName>
    </submittedName>
</protein>
<keyword evidence="1" id="KW-0812">Transmembrane</keyword>
<keyword evidence="3" id="KW-1185">Reference proteome</keyword>
<proteinExistence type="predicted"/>
<sequence length="224" mass="24912">MTVIQVPQLSGAIFLRLVLVYSRIAPNSSYFIHIFFIAAFSTLFSIICNKSSSIAAPKVTFERVCPPVVGHAKRWNFRSTVQALTGQEGLRLLTANIDQFHGNNSTLSSVALKEESPQEDSAIIVRSSAPRSRAIDWKDENGMSKSNGGLIPFDATNGSSRKRRKTCSSSFSVDISAFRTANNFPVDELANNFHARCCQEDKLEDLFSLPELQREFYNANLQLI</sequence>
<gene>
    <name evidence="2" type="ORF">KP509_27G018300</name>
</gene>
<keyword evidence="1" id="KW-0472">Membrane</keyword>
<reference evidence="2 3" key="1">
    <citation type="submission" date="2021-08" db="EMBL/GenBank/DDBJ databases">
        <title>WGS assembly of Ceratopteris richardii.</title>
        <authorList>
            <person name="Marchant D.B."/>
            <person name="Chen G."/>
            <person name="Jenkins J."/>
            <person name="Shu S."/>
            <person name="Leebens-Mack J."/>
            <person name="Grimwood J."/>
            <person name="Schmutz J."/>
            <person name="Soltis P."/>
            <person name="Soltis D."/>
            <person name="Chen Z.-H."/>
        </authorList>
    </citation>
    <scope>NUCLEOTIDE SEQUENCE [LARGE SCALE GENOMIC DNA]</scope>
    <source>
        <strain evidence="2">Whitten #5841</strain>
        <tissue evidence="2">Leaf</tissue>
    </source>
</reference>
<dbReference type="Proteomes" id="UP000825935">
    <property type="component" value="Chromosome 27"/>
</dbReference>
<dbReference type="EMBL" id="CM035432">
    <property type="protein sequence ID" value="KAH7294780.1"/>
    <property type="molecule type" value="Genomic_DNA"/>
</dbReference>
<keyword evidence="1" id="KW-1133">Transmembrane helix</keyword>
<dbReference type="AlphaFoldDB" id="A0A8T2RFP8"/>
<evidence type="ECO:0000256" key="1">
    <source>
        <dbReference type="SAM" id="Phobius"/>
    </source>
</evidence>
<organism evidence="2 3">
    <name type="scientific">Ceratopteris richardii</name>
    <name type="common">Triangle waterfern</name>
    <dbReference type="NCBI Taxonomy" id="49495"/>
    <lineage>
        <taxon>Eukaryota</taxon>
        <taxon>Viridiplantae</taxon>
        <taxon>Streptophyta</taxon>
        <taxon>Embryophyta</taxon>
        <taxon>Tracheophyta</taxon>
        <taxon>Polypodiopsida</taxon>
        <taxon>Polypodiidae</taxon>
        <taxon>Polypodiales</taxon>
        <taxon>Pteridineae</taxon>
        <taxon>Pteridaceae</taxon>
        <taxon>Parkerioideae</taxon>
        <taxon>Ceratopteris</taxon>
    </lineage>
</organism>
<evidence type="ECO:0000313" key="3">
    <source>
        <dbReference type="Proteomes" id="UP000825935"/>
    </source>
</evidence>
<evidence type="ECO:0000313" key="2">
    <source>
        <dbReference type="EMBL" id="KAH7294780.1"/>
    </source>
</evidence>
<feature type="transmembrane region" description="Helical" evidence="1">
    <location>
        <begin position="30"/>
        <end position="48"/>
    </location>
</feature>
<name>A0A8T2RFP8_CERRI</name>
<accession>A0A8T2RFP8</accession>